<keyword evidence="2" id="KW-1185">Reference proteome</keyword>
<dbReference type="RefSeq" id="WP_179816950.1">
    <property type="nucleotide sequence ID" value="NZ_JACBZD010000002.1"/>
</dbReference>
<dbReference type="EMBL" id="JACBZD010000002">
    <property type="protein sequence ID" value="NYI08059.1"/>
    <property type="molecule type" value="Genomic_DNA"/>
</dbReference>
<accession>A0A853A111</accession>
<dbReference type="Proteomes" id="UP000567795">
    <property type="component" value="Unassembled WGS sequence"/>
</dbReference>
<organism evidence="1 2">
    <name type="scientific">Allostreptomyces psammosilenae</name>
    <dbReference type="NCBI Taxonomy" id="1892865"/>
    <lineage>
        <taxon>Bacteria</taxon>
        <taxon>Bacillati</taxon>
        <taxon>Actinomycetota</taxon>
        <taxon>Actinomycetes</taxon>
        <taxon>Kitasatosporales</taxon>
        <taxon>Streptomycetaceae</taxon>
        <taxon>Allostreptomyces</taxon>
    </lineage>
</organism>
<gene>
    <name evidence="1" type="ORF">FHU37_005088</name>
</gene>
<proteinExistence type="predicted"/>
<sequence length="103" mass="11189">MAPKKQGKPAVKPWVPDPITGRVSHEYGHLPWVAADVALLTHGRSAARLSAALGNLTAFDSWSVDQRYLDGAGVVEADVLQRRTVAQEILVLHEQALITGRLQ</sequence>
<name>A0A853A111_9ACTN</name>
<comment type="caution">
    <text evidence="1">The sequence shown here is derived from an EMBL/GenBank/DDBJ whole genome shotgun (WGS) entry which is preliminary data.</text>
</comment>
<evidence type="ECO:0000313" key="2">
    <source>
        <dbReference type="Proteomes" id="UP000567795"/>
    </source>
</evidence>
<dbReference type="AlphaFoldDB" id="A0A853A111"/>
<reference evidence="1 2" key="1">
    <citation type="submission" date="2020-07" db="EMBL/GenBank/DDBJ databases">
        <title>Sequencing the genomes of 1000 actinobacteria strains.</title>
        <authorList>
            <person name="Klenk H.-P."/>
        </authorList>
    </citation>
    <scope>NUCLEOTIDE SEQUENCE [LARGE SCALE GENOMIC DNA]</scope>
    <source>
        <strain evidence="1 2">DSM 42178</strain>
    </source>
</reference>
<protein>
    <submittedName>
        <fullName evidence="1">Uncharacterized protein</fullName>
    </submittedName>
</protein>
<evidence type="ECO:0000313" key="1">
    <source>
        <dbReference type="EMBL" id="NYI08059.1"/>
    </source>
</evidence>